<dbReference type="AlphaFoldDB" id="A0AA85AY29"/>
<name>A0AA85AY29_9TREM</name>
<dbReference type="NCBIfam" id="TIGR01571">
    <property type="entry name" value="A_thal_Cys_rich"/>
    <property type="match status" value="1"/>
</dbReference>
<keyword evidence="2" id="KW-0812">Transmembrane</keyword>
<keyword evidence="2" id="KW-0472">Membrane</keyword>
<organism evidence="3 4">
    <name type="scientific">Schistosoma mattheei</name>
    <dbReference type="NCBI Taxonomy" id="31246"/>
    <lineage>
        <taxon>Eukaryota</taxon>
        <taxon>Metazoa</taxon>
        <taxon>Spiralia</taxon>
        <taxon>Lophotrochozoa</taxon>
        <taxon>Platyhelminthes</taxon>
        <taxon>Trematoda</taxon>
        <taxon>Digenea</taxon>
        <taxon>Strigeidida</taxon>
        <taxon>Schistosomatoidea</taxon>
        <taxon>Schistosomatidae</taxon>
        <taxon>Schistosoma</taxon>
    </lineage>
</organism>
<dbReference type="Pfam" id="PF04749">
    <property type="entry name" value="PLAC8"/>
    <property type="match status" value="1"/>
</dbReference>
<evidence type="ECO:0000256" key="2">
    <source>
        <dbReference type="SAM" id="Phobius"/>
    </source>
</evidence>
<comment type="similarity">
    <text evidence="1">Belongs to the cornifelin family.</text>
</comment>
<evidence type="ECO:0000313" key="3">
    <source>
        <dbReference type="Proteomes" id="UP000050791"/>
    </source>
</evidence>
<dbReference type="InterPro" id="IPR006461">
    <property type="entry name" value="PLAC_motif_containing"/>
</dbReference>
<sequence>MCSVSRYPSSNKFNEISIIRGRKKEKKRYYNVNWLIYFIYYYIIPMENSSPVVQQPTSVQRQTFEREWSSGLCACFDDLPTCCLVLFCPHCYMCYLYNKEGESCWVPFCGAGILPLRIKHRVMHKIMGTLMNDVCITCFCGQLATCQLKRDIDYAKSIRMEI</sequence>
<reference evidence="4" key="1">
    <citation type="submission" date="2023-11" db="UniProtKB">
        <authorList>
            <consortium name="WormBaseParasite"/>
        </authorList>
    </citation>
    <scope>IDENTIFICATION</scope>
</reference>
<keyword evidence="2" id="KW-1133">Transmembrane helix</keyword>
<dbReference type="Proteomes" id="UP000050791">
    <property type="component" value="Unassembled WGS sequence"/>
</dbReference>
<proteinExistence type="inferred from homology"/>
<dbReference type="PANTHER" id="PTHR15907">
    <property type="entry name" value="DUF614 FAMILY PROTEIN-RELATED"/>
    <property type="match status" value="1"/>
</dbReference>
<feature type="transmembrane region" description="Helical" evidence="2">
    <location>
        <begin position="28"/>
        <end position="44"/>
    </location>
</feature>
<protein>
    <submittedName>
        <fullName evidence="4">Uncharacterized protein</fullName>
    </submittedName>
</protein>
<dbReference type="WBParaSite" id="SMTH1_17070.1">
    <property type="protein sequence ID" value="SMTH1_17070.1"/>
    <property type="gene ID" value="SMTH1_17070"/>
</dbReference>
<evidence type="ECO:0000313" key="4">
    <source>
        <dbReference type="WBParaSite" id="SMTH1_17070.1"/>
    </source>
</evidence>
<evidence type="ECO:0000256" key="1">
    <source>
        <dbReference type="ARBA" id="ARBA00009024"/>
    </source>
</evidence>
<accession>A0AA85AY29</accession>